<proteinExistence type="predicted"/>
<comment type="caution">
    <text evidence="1">The sequence shown here is derived from an EMBL/GenBank/DDBJ whole genome shotgun (WGS) entry which is preliminary data.</text>
</comment>
<evidence type="ECO:0000313" key="1">
    <source>
        <dbReference type="EMBL" id="RLP81642.1"/>
    </source>
</evidence>
<sequence length="318" mass="33780">MPQPSGAMLAPSIDVADSWPDWLAAGAGPEAQAALKASPGFGAALLASARGTVETYDNHPLLNRVLNDRGRMMFSFLAFYLDAQPGGAGITAARMTALCQETGLCSHGRAKALLALMRWSGYLAPAEGKGDRRERPLAPTERMWASFRTRWRLHFAAMEPLGGVAARVLAVLDDPLFCRALVTAIGESFRHGFRVLDGAPRLIPFADRDGGIILLFALLVSREVDAPPPTVADLARRFHLSRTHVLQVLRDAMEAGLVVRASGRDGEHQGYGLSAAGRAGVADFLAASFALLDCTARHAFAMRAQEDAAAGAGSGAQH</sequence>
<dbReference type="Proteomes" id="UP000269692">
    <property type="component" value="Unassembled WGS sequence"/>
</dbReference>
<dbReference type="InterPro" id="IPR036390">
    <property type="entry name" value="WH_DNA-bd_sf"/>
</dbReference>
<dbReference type="AlphaFoldDB" id="A0A3L7AQA7"/>
<dbReference type="Gene3D" id="1.10.10.10">
    <property type="entry name" value="Winged helix-like DNA-binding domain superfamily/Winged helix DNA-binding domain"/>
    <property type="match status" value="1"/>
</dbReference>
<keyword evidence="2" id="KW-1185">Reference proteome</keyword>
<gene>
    <name evidence="1" type="ORF">D9R14_01170</name>
</gene>
<dbReference type="EMBL" id="RCTF01000001">
    <property type="protein sequence ID" value="RLP81642.1"/>
    <property type="molecule type" value="Genomic_DNA"/>
</dbReference>
<protein>
    <submittedName>
        <fullName evidence="1">MarR family transcriptional regulator</fullName>
    </submittedName>
</protein>
<dbReference type="InterPro" id="IPR036388">
    <property type="entry name" value="WH-like_DNA-bd_sf"/>
</dbReference>
<organism evidence="1 2">
    <name type="scientific">Xanthobacter tagetidis</name>
    <dbReference type="NCBI Taxonomy" id="60216"/>
    <lineage>
        <taxon>Bacteria</taxon>
        <taxon>Pseudomonadati</taxon>
        <taxon>Pseudomonadota</taxon>
        <taxon>Alphaproteobacteria</taxon>
        <taxon>Hyphomicrobiales</taxon>
        <taxon>Xanthobacteraceae</taxon>
        <taxon>Xanthobacter</taxon>
    </lineage>
</organism>
<reference evidence="1 2" key="1">
    <citation type="submission" date="2018-10" db="EMBL/GenBank/DDBJ databases">
        <title>Xanthobacter tagetidis genome sequencing and assembly.</title>
        <authorList>
            <person name="Maclea K.S."/>
            <person name="Goen A.E."/>
            <person name="Fatima S.A."/>
        </authorList>
    </citation>
    <scope>NUCLEOTIDE SEQUENCE [LARGE SCALE GENOMIC DNA]</scope>
    <source>
        <strain evidence="1 2">ATCC 700314</strain>
    </source>
</reference>
<name>A0A3L7AQA7_9HYPH</name>
<evidence type="ECO:0000313" key="2">
    <source>
        <dbReference type="Proteomes" id="UP000269692"/>
    </source>
</evidence>
<dbReference type="SUPFAM" id="SSF46785">
    <property type="entry name" value="Winged helix' DNA-binding domain"/>
    <property type="match status" value="1"/>
</dbReference>
<dbReference type="OrthoDB" id="8438725at2"/>
<accession>A0A3L7AQA7</accession>